<dbReference type="Gene3D" id="2.60.40.10">
    <property type="entry name" value="Immunoglobulins"/>
    <property type="match status" value="4"/>
</dbReference>
<proteinExistence type="predicted"/>
<evidence type="ECO:0000313" key="3">
    <source>
        <dbReference type="EMBL" id="TXJ99062.1"/>
    </source>
</evidence>
<protein>
    <submittedName>
        <fullName evidence="2">Fibronectin type III domain-containing protein</fullName>
    </submittedName>
</protein>
<name>A0A3A1NMU9_9FLAO</name>
<dbReference type="PROSITE" id="PS00018">
    <property type="entry name" value="EF_HAND_1"/>
    <property type="match status" value="1"/>
</dbReference>
<dbReference type="OrthoDB" id="1121506at2"/>
<sequence>MNKIVPLLLFFSLIGCSSEKEDTGTNVDENHSTINLNNSLIQKGPFVAGSGILIVELNEGLEATGTSYNTETIDDFGSFEFNSSLNTDKIDIEATGFYFNEITGELSNGQVTLRSFLQVQDTKKANINILTTLSRQRIKYLMINSNMSFDEAKNQAEEEVLRAFNIPEDIIDDLGPFQDMDISQEGTGNAILLAVSCVLQGSNGDGELSELVTKFANDLESDGIIETDFVVNKIMEGGFQVNPNSIKNNLTQRFESLGVEYSLPNFELYVDSDGNGRINGYDVTPAYPSGLIEETKPTINWVPSIEETVMYDVQLSDTSNFENLLIDANNVVGTQISNIEVLERGRTYYWRVRLKEENVVGEWKQSTFEIKTIEINNLSPGGGGEMGNSKPIFSWEHDMVESLSFQFQLSTDSEFSNLVENVDSGLETNQYVASTILEDNVTYFWRVRAMDSNGVLSEWETESFQFELPILLTGMPEEIGDSTPIIRWEEPYFINQPPEDFTYEIQVSTDIDFNDIKLDVGSITQTFYQVSEPLDYNITYYYRLRLKDGNGALSEWSIPLNFKFIFIPVDTAAIYPTGYILDSTPLFDWSDAYFPNPNYAPESVSYQLQVATDIDFNSIILDVENIGESQYQTISPYSLNTEYYYRIRYSDENNIFSDWAWTVFSVVE</sequence>
<comment type="caution">
    <text evidence="2">The sequence shown here is derived from an EMBL/GenBank/DDBJ whole genome shotgun (WGS) entry which is preliminary data.</text>
</comment>
<dbReference type="RefSeq" id="WP_119646143.1">
    <property type="nucleotide sequence ID" value="NZ_QXFI01000011.1"/>
</dbReference>
<dbReference type="InterPro" id="IPR018247">
    <property type="entry name" value="EF_Hand_1_Ca_BS"/>
</dbReference>
<dbReference type="InterPro" id="IPR003961">
    <property type="entry name" value="FN3_dom"/>
</dbReference>
<evidence type="ECO:0000313" key="2">
    <source>
        <dbReference type="EMBL" id="RIV46401.1"/>
    </source>
</evidence>
<dbReference type="EMBL" id="VNWK01000011">
    <property type="protein sequence ID" value="TXJ99062.1"/>
    <property type="molecule type" value="Genomic_DNA"/>
</dbReference>
<dbReference type="AlphaFoldDB" id="A0A3A1NMU9"/>
<dbReference type="InterPro" id="IPR036116">
    <property type="entry name" value="FN3_sf"/>
</dbReference>
<dbReference type="Proteomes" id="UP000321621">
    <property type="component" value="Unassembled WGS sequence"/>
</dbReference>
<dbReference type="PROSITE" id="PS50853">
    <property type="entry name" value="FN3"/>
    <property type="match status" value="1"/>
</dbReference>
<reference evidence="2 4" key="1">
    <citation type="submission" date="2018-08" db="EMBL/GenBank/DDBJ databases">
        <title>Proposal of Muricauda 72 sp.nov. and Muricauda NH166 sp.nov., isolated from seawater.</title>
        <authorList>
            <person name="Cheng H."/>
            <person name="Wu Y.-H."/>
            <person name="Guo L.-L."/>
            <person name="Xu X.-W."/>
        </authorList>
    </citation>
    <scope>NUCLEOTIDE SEQUENCE [LARGE SCALE GENOMIC DNA]</scope>
    <source>
        <strain evidence="2 4">72</strain>
    </source>
</reference>
<dbReference type="SUPFAM" id="SSF49265">
    <property type="entry name" value="Fibronectin type III"/>
    <property type="match status" value="1"/>
</dbReference>
<dbReference type="PROSITE" id="PS51257">
    <property type="entry name" value="PROKAR_LIPOPROTEIN"/>
    <property type="match status" value="1"/>
</dbReference>
<evidence type="ECO:0000313" key="4">
    <source>
        <dbReference type="Proteomes" id="UP000266691"/>
    </source>
</evidence>
<feature type="domain" description="Fibronectin type-III" evidence="1">
    <location>
        <begin position="468"/>
        <end position="570"/>
    </location>
</feature>
<evidence type="ECO:0000313" key="5">
    <source>
        <dbReference type="Proteomes" id="UP000321621"/>
    </source>
</evidence>
<organism evidence="2 4">
    <name type="scientific">Flagellimonas pelagia</name>
    <dbReference type="NCBI Taxonomy" id="2306998"/>
    <lineage>
        <taxon>Bacteria</taxon>
        <taxon>Pseudomonadati</taxon>
        <taxon>Bacteroidota</taxon>
        <taxon>Flavobacteriia</taxon>
        <taxon>Flavobacteriales</taxon>
        <taxon>Flavobacteriaceae</taxon>
        <taxon>Flagellimonas</taxon>
    </lineage>
</organism>
<reference evidence="3 5" key="2">
    <citation type="submission" date="2019-07" db="EMBL/GenBank/DDBJ databases">
        <title>Draft genome of two Muricauda strains isolated from deep sea.</title>
        <authorList>
            <person name="Sun C."/>
        </authorList>
    </citation>
    <scope>NUCLEOTIDE SEQUENCE [LARGE SCALE GENOMIC DNA]</scope>
    <source>
        <strain evidence="3 5">72</strain>
    </source>
</reference>
<accession>A0A3A1NMU9</accession>
<dbReference type="InterPro" id="IPR013783">
    <property type="entry name" value="Ig-like_fold"/>
</dbReference>
<evidence type="ECO:0000259" key="1">
    <source>
        <dbReference type="PROSITE" id="PS50853"/>
    </source>
</evidence>
<gene>
    <name evidence="2" type="ORF">D2V05_03360</name>
    <name evidence="3" type="ORF">FQ017_03340</name>
</gene>
<keyword evidence="5" id="KW-1185">Reference proteome</keyword>
<dbReference type="EMBL" id="QXFI01000011">
    <property type="protein sequence ID" value="RIV46401.1"/>
    <property type="molecule type" value="Genomic_DNA"/>
</dbReference>
<dbReference type="Proteomes" id="UP000266691">
    <property type="component" value="Unassembled WGS sequence"/>
</dbReference>